<dbReference type="AlphaFoldDB" id="A0A0J8Y1C4"/>
<dbReference type="Pfam" id="PF00672">
    <property type="entry name" value="HAMP"/>
    <property type="match status" value="1"/>
</dbReference>
<name>A0A0J8Y1C4_9GAMM</name>
<keyword evidence="3" id="KW-0488">Methylation</keyword>
<keyword evidence="4" id="KW-0145">Chemotaxis</keyword>
<keyword evidence="5" id="KW-0997">Cell inner membrane</keyword>
<keyword evidence="7 13" id="KW-1133">Transmembrane helix</keyword>
<dbReference type="PANTHER" id="PTHR32089">
    <property type="entry name" value="METHYL-ACCEPTING CHEMOTAXIS PROTEIN MCPB"/>
    <property type="match status" value="1"/>
</dbReference>
<comment type="caution">
    <text evidence="18">The sequence shown here is derived from an EMBL/GenBank/DDBJ whole genome shotgun (WGS) entry which is preliminary data.</text>
</comment>
<evidence type="ECO:0000256" key="5">
    <source>
        <dbReference type="ARBA" id="ARBA00022519"/>
    </source>
</evidence>
<evidence type="ECO:0000256" key="7">
    <source>
        <dbReference type="ARBA" id="ARBA00022989"/>
    </source>
</evidence>
<evidence type="ECO:0000256" key="9">
    <source>
        <dbReference type="ARBA" id="ARBA00023224"/>
    </source>
</evidence>
<dbReference type="Proteomes" id="UP000240481">
    <property type="component" value="Unassembled WGS sequence"/>
</dbReference>
<dbReference type="PROSITE" id="PS50885">
    <property type="entry name" value="HAMP"/>
    <property type="match status" value="1"/>
</dbReference>
<keyword evidence="9 11" id="KW-0807">Transducer</keyword>
<evidence type="ECO:0000259" key="15">
    <source>
        <dbReference type="PROSITE" id="PS50111"/>
    </source>
</evidence>
<dbReference type="InterPro" id="IPR000727">
    <property type="entry name" value="T_SNARE_dom"/>
</dbReference>
<dbReference type="InterPro" id="IPR033463">
    <property type="entry name" value="sCache_3"/>
</dbReference>
<feature type="domain" description="T-SNARE coiled-coil homology" evidence="16">
    <location>
        <begin position="434"/>
        <end position="496"/>
    </location>
</feature>
<dbReference type="GO" id="GO:0005886">
    <property type="term" value="C:plasma membrane"/>
    <property type="evidence" value="ECO:0007669"/>
    <property type="project" value="UniProtKB-SubCell"/>
</dbReference>
<keyword evidence="8 13" id="KW-0472">Membrane</keyword>
<dbReference type="SUPFAM" id="SSF58104">
    <property type="entry name" value="Methyl-accepting chemotaxis protein (MCP) signaling domain"/>
    <property type="match status" value="1"/>
</dbReference>
<evidence type="ECO:0000256" key="11">
    <source>
        <dbReference type="PROSITE-ProRule" id="PRU00284"/>
    </source>
</evidence>
<dbReference type="InterPro" id="IPR029151">
    <property type="entry name" value="Sensor-like_sf"/>
</dbReference>
<dbReference type="FunFam" id="1.10.287.950:FF:000001">
    <property type="entry name" value="Methyl-accepting chemotaxis sensory transducer"/>
    <property type="match status" value="1"/>
</dbReference>
<feature type="coiled-coil region" evidence="12">
    <location>
        <begin position="402"/>
        <end position="429"/>
    </location>
</feature>
<evidence type="ECO:0000259" key="16">
    <source>
        <dbReference type="PROSITE" id="PS50192"/>
    </source>
</evidence>
<dbReference type="SMART" id="SM00304">
    <property type="entry name" value="HAMP"/>
    <property type="match status" value="1"/>
</dbReference>
<dbReference type="GO" id="GO:0007165">
    <property type="term" value="P:signal transduction"/>
    <property type="evidence" value="ECO:0007669"/>
    <property type="project" value="UniProtKB-KW"/>
</dbReference>
<dbReference type="PROSITE" id="PS50111">
    <property type="entry name" value="CHEMOTAXIS_TRANSDUC_2"/>
    <property type="match status" value="1"/>
</dbReference>
<evidence type="ECO:0000256" key="2">
    <source>
        <dbReference type="ARBA" id="ARBA00022475"/>
    </source>
</evidence>
<dbReference type="CDD" id="cd06225">
    <property type="entry name" value="HAMP"/>
    <property type="match status" value="1"/>
</dbReference>
<evidence type="ECO:0000256" key="12">
    <source>
        <dbReference type="SAM" id="Coils"/>
    </source>
</evidence>
<evidence type="ECO:0000256" key="6">
    <source>
        <dbReference type="ARBA" id="ARBA00022692"/>
    </source>
</evidence>
<dbReference type="Pfam" id="PF00015">
    <property type="entry name" value="MCPsignal"/>
    <property type="match status" value="1"/>
</dbReference>
<protein>
    <submittedName>
        <fullName evidence="18">Methyl-accepting chemotaxis protein</fullName>
    </submittedName>
</protein>
<sequence length="521" mass="55916">MKKIILIAVCIMFAIAAIASVSSTSYISHQEIDKIILKKSQAQAELLAKNVEYILSSSSQPVEDLQQFVLSLNSRSDISYAVVIDKNVQAIAHSDIEKLNKVYNDSYTVDGATRGKPQYSKWYADVQKVWVYDILSPVYVNGGLYGTFDIGIPITEVSDAAKGIVMSQLVVILGIFFICGCVLMWLLGKLLRPLSGLQHALENISKGDGDLTIRLPVNGNDEIAHISTAFNTFVIKINEIIAQVANTGVDLGHSATDLRSQSQQALARGQDQSEQSLLVVTSMNEMIATIAEISQNASGAAESAEKANIETQNGHKILQEATSTITSLANQINDTSGVITSLADRTQSIGSILEVIRGISEQTNLLALNAAIEAARAGEAGRGFAVVADEVRNLATKTAQSTNEIQTMIDQLQDEAKNAVDAMDSSKSLTIEGSQATEKAQQALESISAQVMAILDMNTQVATATEQQTSVANEINLNMDTVDSSVKLGLTASQELELSSQKLADLAKTLDHHVGAFKINQ</sequence>
<evidence type="ECO:0000259" key="17">
    <source>
        <dbReference type="PROSITE" id="PS50885"/>
    </source>
</evidence>
<evidence type="ECO:0000256" key="10">
    <source>
        <dbReference type="ARBA" id="ARBA00029447"/>
    </source>
</evidence>
<dbReference type="CDD" id="cd11386">
    <property type="entry name" value="MCP_signal"/>
    <property type="match status" value="1"/>
</dbReference>
<dbReference type="PROSITE" id="PS50192">
    <property type="entry name" value="T_SNARE"/>
    <property type="match status" value="1"/>
</dbReference>
<evidence type="ECO:0000313" key="18">
    <source>
        <dbReference type="EMBL" id="PSW25059.1"/>
    </source>
</evidence>
<dbReference type="PANTHER" id="PTHR32089:SF39">
    <property type="entry name" value="METHYL-ACCEPTING CHEMOTAXIS PROTEIN HLYB"/>
    <property type="match status" value="1"/>
</dbReference>
<dbReference type="InterPro" id="IPR004089">
    <property type="entry name" value="MCPsignal_dom"/>
</dbReference>
<organism evidence="18 19">
    <name type="scientific">Photobacterium swingsii</name>
    <dbReference type="NCBI Taxonomy" id="680026"/>
    <lineage>
        <taxon>Bacteria</taxon>
        <taxon>Pseudomonadati</taxon>
        <taxon>Pseudomonadota</taxon>
        <taxon>Gammaproteobacteria</taxon>
        <taxon>Vibrionales</taxon>
        <taxon>Vibrionaceae</taxon>
        <taxon>Photobacterium</taxon>
    </lineage>
</organism>
<evidence type="ECO:0000256" key="4">
    <source>
        <dbReference type="ARBA" id="ARBA00022500"/>
    </source>
</evidence>
<keyword evidence="6 13" id="KW-0812">Transmembrane</keyword>
<evidence type="ECO:0000313" key="19">
    <source>
        <dbReference type="Proteomes" id="UP000240481"/>
    </source>
</evidence>
<comment type="similarity">
    <text evidence="10">Belongs to the methyl-accepting chemotaxis (MCP) protein family.</text>
</comment>
<dbReference type="Gene3D" id="3.30.450.20">
    <property type="entry name" value="PAS domain"/>
    <property type="match status" value="1"/>
</dbReference>
<dbReference type="RefSeq" id="WP_048897728.1">
    <property type="nucleotide sequence ID" value="NZ_AP024853.1"/>
</dbReference>
<evidence type="ECO:0000256" key="14">
    <source>
        <dbReference type="SAM" id="SignalP"/>
    </source>
</evidence>
<evidence type="ECO:0000256" key="1">
    <source>
        <dbReference type="ARBA" id="ARBA00004429"/>
    </source>
</evidence>
<evidence type="ECO:0000256" key="8">
    <source>
        <dbReference type="ARBA" id="ARBA00023136"/>
    </source>
</evidence>
<keyword evidence="12" id="KW-0175">Coiled coil</keyword>
<keyword evidence="2" id="KW-1003">Cell membrane</keyword>
<dbReference type="GO" id="GO:0006935">
    <property type="term" value="P:chemotaxis"/>
    <property type="evidence" value="ECO:0007669"/>
    <property type="project" value="UniProtKB-KW"/>
</dbReference>
<feature type="transmembrane region" description="Helical" evidence="13">
    <location>
        <begin position="165"/>
        <end position="187"/>
    </location>
</feature>
<proteinExistence type="inferred from homology"/>
<evidence type="ECO:0000256" key="13">
    <source>
        <dbReference type="SAM" id="Phobius"/>
    </source>
</evidence>
<keyword evidence="14" id="KW-0732">Signal</keyword>
<dbReference type="STRING" id="680026.AB733_04680"/>
<dbReference type="SMART" id="SM00283">
    <property type="entry name" value="MA"/>
    <property type="match status" value="1"/>
</dbReference>
<feature type="signal peptide" evidence="14">
    <location>
        <begin position="1"/>
        <end position="19"/>
    </location>
</feature>
<dbReference type="EMBL" id="PYLZ01000004">
    <property type="protein sequence ID" value="PSW25059.1"/>
    <property type="molecule type" value="Genomic_DNA"/>
</dbReference>
<comment type="subcellular location">
    <subcellularLocation>
        <location evidence="1">Cell inner membrane</location>
        <topology evidence="1">Multi-pass membrane protein</topology>
    </subcellularLocation>
</comment>
<dbReference type="Gene3D" id="1.10.287.950">
    <property type="entry name" value="Methyl-accepting chemotaxis protein"/>
    <property type="match status" value="1"/>
</dbReference>
<feature type="domain" description="HAMP" evidence="17">
    <location>
        <begin position="188"/>
        <end position="242"/>
    </location>
</feature>
<keyword evidence="19" id="KW-1185">Reference proteome</keyword>
<evidence type="ECO:0000256" key="3">
    <source>
        <dbReference type="ARBA" id="ARBA00022481"/>
    </source>
</evidence>
<dbReference type="Pfam" id="PF17203">
    <property type="entry name" value="sCache_3_2"/>
    <property type="match status" value="1"/>
</dbReference>
<accession>A0A0J8Y1C4</accession>
<dbReference type="InterPro" id="IPR003660">
    <property type="entry name" value="HAMP_dom"/>
</dbReference>
<feature type="chain" id="PRO_5030009282" evidence="14">
    <location>
        <begin position="20"/>
        <end position="521"/>
    </location>
</feature>
<reference evidence="18 19" key="1">
    <citation type="submission" date="2018-01" db="EMBL/GenBank/DDBJ databases">
        <title>Whole genome sequencing of Histamine producing bacteria.</title>
        <authorList>
            <person name="Butler K."/>
        </authorList>
    </citation>
    <scope>NUCLEOTIDE SEQUENCE [LARGE SCALE GENOMIC DNA]</scope>
    <source>
        <strain evidence="18 19">DSM 24669</strain>
    </source>
</reference>
<dbReference type="OrthoDB" id="2489132at2"/>
<dbReference type="SUPFAM" id="SSF103190">
    <property type="entry name" value="Sensory domain-like"/>
    <property type="match status" value="1"/>
</dbReference>
<gene>
    <name evidence="18" type="ORF">C9I94_09655</name>
</gene>
<feature type="domain" description="Methyl-accepting transducer" evidence="15">
    <location>
        <begin position="247"/>
        <end position="483"/>
    </location>
</feature>